<dbReference type="AlphaFoldDB" id="A0A1I8B4X4"/>
<protein>
    <submittedName>
        <fullName evidence="4">Uncharacterized protein</fullName>
    </submittedName>
</protein>
<keyword evidence="2" id="KW-0812">Transmembrane</keyword>
<keyword evidence="2" id="KW-1133">Transmembrane helix</keyword>
<name>A0A1I8B4X4_MELHA</name>
<proteinExistence type="predicted"/>
<feature type="coiled-coil region" evidence="1">
    <location>
        <begin position="97"/>
        <end position="124"/>
    </location>
</feature>
<sequence length="134" mass="15402">MSADKEIEEILKSIQNVRFLIQKIIRGTVNITGKMEPALNSAETVLIDARQAVANASNIFVEFSNYNLPIHRTYIAFVFLIELIAIGIILFLIYKISQNLRKLFNQLNEEIKEEKINLNKNNLKESEIPLLNNE</sequence>
<keyword evidence="3" id="KW-1185">Reference proteome</keyword>
<keyword evidence="1" id="KW-0175">Coiled coil</keyword>
<feature type="transmembrane region" description="Helical" evidence="2">
    <location>
        <begin position="74"/>
        <end position="94"/>
    </location>
</feature>
<keyword evidence="2" id="KW-0472">Membrane</keyword>
<dbReference type="Proteomes" id="UP000095281">
    <property type="component" value="Unplaced"/>
</dbReference>
<evidence type="ECO:0000313" key="3">
    <source>
        <dbReference type="Proteomes" id="UP000095281"/>
    </source>
</evidence>
<dbReference type="WBParaSite" id="MhA1_Contig1348.frz3.gene1">
    <property type="protein sequence ID" value="MhA1_Contig1348.frz3.gene1"/>
    <property type="gene ID" value="MhA1_Contig1348.frz3.gene1"/>
</dbReference>
<evidence type="ECO:0000256" key="2">
    <source>
        <dbReference type="SAM" id="Phobius"/>
    </source>
</evidence>
<accession>A0A1I8B4X4</accession>
<organism evidence="3 4">
    <name type="scientific">Meloidogyne hapla</name>
    <name type="common">Root-knot nematode worm</name>
    <dbReference type="NCBI Taxonomy" id="6305"/>
    <lineage>
        <taxon>Eukaryota</taxon>
        <taxon>Metazoa</taxon>
        <taxon>Ecdysozoa</taxon>
        <taxon>Nematoda</taxon>
        <taxon>Chromadorea</taxon>
        <taxon>Rhabditida</taxon>
        <taxon>Tylenchina</taxon>
        <taxon>Tylenchomorpha</taxon>
        <taxon>Tylenchoidea</taxon>
        <taxon>Meloidogynidae</taxon>
        <taxon>Meloidogyninae</taxon>
        <taxon>Meloidogyne</taxon>
    </lineage>
</organism>
<reference evidence="4" key="1">
    <citation type="submission" date="2016-11" db="UniProtKB">
        <authorList>
            <consortium name="WormBaseParasite"/>
        </authorList>
    </citation>
    <scope>IDENTIFICATION</scope>
</reference>
<evidence type="ECO:0000256" key="1">
    <source>
        <dbReference type="SAM" id="Coils"/>
    </source>
</evidence>
<evidence type="ECO:0000313" key="4">
    <source>
        <dbReference type="WBParaSite" id="MhA1_Contig1348.frz3.gene1"/>
    </source>
</evidence>